<proteinExistence type="predicted"/>
<evidence type="ECO:0000313" key="1">
    <source>
        <dbReference type="EMBL" id="QHU32912.1"/>
    </source>
</evidence>
<dbReference type="AlphaFoldDB" id="A0A6C0LUK3"/>
<sequence>MLSVLIQIIESWKRMYNISYQYDIKITYNIINTNIDIVIKSFYRIDHQQMISLQQLIFIELQQIRWSKYQRYVQHLQRKRKRDIHSEQIQEKRHQYQWHYWNFDTKSF</sequence>
<protein>
    <submittedName>
        <fullName evidence="1">Uncharacterized protein</fullName>
    </submittedName>
</protein>
<dbReference type="EMBL" id="MN740556">
    <property type="protein sequence ID" value="QHU32912.1"/>
    <property type="molecule type" value="Genomic_DNA"/>
</dbReference>
<accession>A0A6C0LUK3</accession>
<organism evidence="1">
    <name type="scientific">viral metagenome</name>
    <dbReference type="NCBI Taxonomy" id="1070528"/>
    <lineage>
        <taxon>unclassified sequences</taxon>
        <taxon>metagenomes</taxon>
        <taxon>organismal metagenomes</taxon>
    </lineage>
</organism>
<reference evidence="1" key="1">
    <citation type="journal article" date="2020" name="Nature">
        <title>Giant virus diversity and host interactions through global metagenomics.</title>
        <authorList>
            <person name="Schulz F."/>
            <person name="Roux S."/>
            <person name="Paez-Espino D."/>
            <person name="Jungbluth S."/>
            <person name="Walsh D.A."/>
            <person name="Denef V.J."/>
            <person name="McMahon K.D."/>
            <person name="Konstantinidis K.T."/>
            <person name="Eloe-Fadrosh E.A."/>
            <person name="Kyrpides N.C."/>
            <person name="Woyke T."/>
        </authorList>
    </citation>
    <scope>NUCLEOTIDE SEQUENCE</scope>
    <source>
        <strain evidence="1">GVMAG-S-1014582-52</strain>
    </source>
</reference>
<name>A0A6C0LUK3_9ZZZZ</name>